<gene>
    <name evidence="5" type="ORF">SAMN05444342_3873</name>
</gene>
<feature type="transmembrane region" description="Helical" evidence="2">
    <location>
        <begin position="235"/>
        <end position="256"/>
    </location>
</feature>
<evidence type="ECO:0008006" key="7">
    <source>
        <dbReference type="Google" id="ProtNLM"/>
    </source>
</evidence>
<evidence type="ECO:0000256" key="1">
    <source>
        <dbReference type="SAM" id="MobiDB-lite"/>
    </source>
</evidence>
<dbReference type="Pfam" id="PF24034">
    <property type="entry name" value="DUF7343"/>
    <property type="match status" value="1"/>
</dbReference>
<dbReference type="RefSeq" id="WP_232423771.1">
    <property type="nucleotide sequence ID" value="NZ_AEMG01000002.1"/>
</dbReference>
<feature type="compositionally biased region" description="Basic and acidic residues" evidence="1">
    <location>
        <begin position="259"/>
        <end position="269"/>
    </location>
</feature>
<keyword evidence="2" id="KW-0472">Membrane</keyword>
<dbReference type="InterPro" id="IPR055769">
    <property type="entry name" value="DUF7345"/>
</dbReference>
<dbReference type="AlphaFoldDB" id="A0A1M7AVG7"/>
<organism evidence="5 6">
    <name type="scientific">Haladaptatus paucihalophilus DX253</name>
    <dbReference type="NCBI Taxonomy" id="797209"/>
    <lineage>
        <taxon>Archaea</taxon>
        <taxon>Methanobacteriati</taxon>
        <taxon>Methanobacteriota</taxon>
        <taxon>Stenosarchaea group</taxon>
        <taxon>Halobacteria</taxon>
        <taxon>Halobacteriales</taxon>
        <taxon>Haladaptataceae</taxon>
        <taxon>Haladaptatus</taxon>
    </lineage>
</organism>
<evidence type="ECO:0000256" key="2">
    <source>
        <dbReference type="SAM" id="Phobius"/>
    </source>
</evidence>
<keyword evidence="2" id="KW-0812">Transmembrane</keyword>
<proteinExistence type="predicted"/>
<dbReference type="InterPro" id="IPR055767">
    <property type="entry name" value="DUF7343"/>
</dbReference>
<feature type="domain" description="DUF7343" evidence="3">
    <location>
        <begin position="296"/>
        <end position="357"/>
    </location>
</feature>
<reference evidence="6" key="1">
    <citation type="submission" date="2016-11" db="EMBL/GenBank/DDBJ databases">
        <authorList>
            <person name="Varghese N."/>
            <person name="Submissions S."/>
        </authorList>
    </citation>
    <scope>NUCLEOTIDE SEQUENCE [LARGE SCALE GENOMIC DNA]</scope>
    <source>
        <strain evidence="6">DX253</strain>
    </source>
</reference>
<feature type="region of interest" description="Disordered" evidence="1">
    <location>
        <begin position="259"/>
        <end position="293"/>
    </location>
</feature>
<feature type="compositionally biased region" description="Acidic residues" evidence="1">
    <location>
        <begin position="283"/>
        <end position="293"/>
    </location>
</feature>
<dbReference type="Proteomes" id="UP000184203">
    <property type="component" value="Unassembled WGS sequence"/>
</dbReference>
<evidence type="ECO:0000259" key="3">
    <source>
        <dbReference type="Pfam" id="PF24034"/>
    </source>
</evidence>
<dbReference type="EMBL" id="FRAN01000007">
    <property type="protein sequence ID" value="SHL46626.1"/>
    <property type="molecule type" value="Genomic_DNA"/>
</dbReference>
<keyword evidence="2" id="KW-1133">Transmembrane helix</keyword>
<dbReference type="Pfam" id="PF24036">
    <property type="entry name" value="DUF7345"/>
    <property type="match status" value="1"/>
</dbReference>
<protein>
    <recommendedName>
        <fullName evidence="7">Transmembrane glycoprotein / HTH domain protein</fullName>
    </recommendedName>
</protein>
<evidence type="ECO:0000259" key="4">
    <source>
        <dbReference type="Pfam" id="PF24036"/>
    </source>
</evidence>
<evidence type="ECO:0000313" key="6">
    <source>
        <dbReference type="Proteomes" id="UP000184203"/>
    </source>
</evidence>
<sequence>MRSHFALLVVLLSLLASGTALAAGDVQTHPAATDFVVGDRSAVNETPTNGTTIQITPRANGDAHWNVSMDFSLHDENETEAFKRLGRDFKQGDSSVGFSAETFREIAKREQAETGREMKIRSVNRDYTVSNETGMLTLSFIWTNFTRVNGDKIYLGDAFLLDDGESTWFRSLSANQNLFIHSPDEYEIQNSNFGHNNGTITLSGPMTIRSPTGGGRFIRVTYAEDSRPVEQSTPLLAYIAGFVILVGIVGAGVYAFTQRDRDGPGTDSEHTDEEPIPSTTPDTDPEPEDDEPNLELLSDEERVEHLLKRNGGRMKQATIVKETNWSNAKVSQLLSAMSDSDRIDKLRIGRENLITLPGEDVTDFDDE</sequence>
<accession>A0A1M7AVG7</accession>
<name>A0A1M7AVG7_HALPU</name>
<keyword evidence="6" id="KW-1185">Reference proteome</keyword>
<evidence type="ECO:0000313" key="5">
    <source>
        <dbReference type="EMBL" id="SHL46626.1"/>
    </source>
</evidence>
<feature type="domain" description="DUF7345" evidence="4">
    <location>
        <begin position="54"/>
        <end position="186"/>
    </location>
</feature>